<protein>
    <recommendedName>
        <fullName evidence="5">MYND-type domain-containing protein</fullName>
    </recommendedName>
</protein>
<keyword evidence="3" id="KW-0862">Zinc</keyword>
<accession>A0AAD7MUH9</accession>
<dbReference type="SUPFAM" id="SSF144232">
    <property type="entry name" value="HIT/MYND zinc finger-like"/>
    <property type="match status" value="1"/>
</dbReference>
<evidence type="ECO:0000313" key="6">
    <source>
        <dbReference type="EMBL" id="KAJ7731241.1"/>
    </source>
</evidence>
<dbReference type="EMBL" id="JARKIB010000154">
    <property type="protein sequence ID" value="KAJ7731241.1"/>
    <property type="molecule type" value="Genomic_DNA"/>
</dbReference>
<evidence type="ECO:0000256" key="3">
    <source>
        <dbReference type="ARBA" id="ARBA00022833"/>
    </source>
</evidence>
<reference evidence="6" key="1">
    <citation type="submission" date="2023-03" db="EMBL/GenBank/DDBJ databases">
        <title>Massive genome expansion in bonnet fungi (Mycena s.s.) driven by repeated elements and novel gene families across ecological guilds.</title>
        <authorList>
            <consortium name="Lawrence Berkeley National Laboratory"/>
            <person name="Harder C.B."/>
            <person name="Miyauchi S."/>
            <person name="Viragh M."/>
            <person name="Kuo A."/>
            <person name="Thoen E."/>
            <person name="Andreopoulos B."/>
            <person name="Lu D."/>
            <person name="Skrede I."/>
            <person name="Drula E."/>
            <person name="Henrissat B."/>
            <person name="Morin E."/>
            <person name="Kohler A."/>
            <person name="Barry K."/>
            <person name="LaButti K."/>
            <person name="Morin E."/>
            <person name="Salamov A."/>
            <person name="Lipzen A."/>
            <person name="Mereny Z."/>
            <person name="Hegedus B."/>
            <person name="Baldrian P."/>
            <person name="Stursova M."/>
            <person name="Weitz H."/>
            <person name="Taylor A."/>
            <person name="Grigoriev I.V."/>
            <person name="Nagy L.G."/>
            <person name="Martin F."/>
            <person name="Kauserud H."/>
        </authorList>
    </citation>
    <scope>NUCLEOTIDE SEQUENCE</scope>
    <source>
        <strain evidence="6">CBHHK182m</strain>
    </source>
</reference>
<evidence type="ECO:0000256" key="1">
    <source>
        <dbReference type="ARBA" id="ARBA00022723"/>
    </source>
</evidence>
<comment type="caution">
    <text evidence="6">The sequence shown here is derived from an EMBL/GenBank/DDBJ whole genome shotgun (WGS) entry which is preliminary data.</text>
</comment>
<proteinExistence type="predicted"/>
<keyword evidence="2 4" id="KW-0863">Zinc-finger</keyword>
<name>A0AAD7MUH9_9AGAR</name>
<dbReference type="PROSITE" id="PS50865">
    <property type="entry name" value="ZF_MYND_2"/>
    <property type="match status" value="1"/>
</dbReference>
<organism evidence="6 7">
    <name type="scientific">Mycena metata</name>
    <dbReference type="NCBI Taxonomy" id="1033252"/>
    <lineage>
        <taxon>Eukaryota</taxon>
        <taxon>Fungi</taxon>
        <taxon>Dikarya</taxon>
        <taxon>Basidiomycota</taxon>
        <taxon>Agaricomycotina</taxon>
        <taxon>Agaricomycetes</taxon>
        <taxon>Agaricomycetidae</taxon>
        <taxon>Agaricales</taxon>
        <taxon>Marasmiineae</taxon>
        <taxon>Mycenaceae</taxon>
        <taxon>Mycena</taxon>
    </lineage>
</organism>
<sequence>MAFNPSCEHCIAERVQAALNAEAPPAPCHRHAESDPKQTIRKELTQCQYCYKSKGSGVTLRSCAACEVDMYCSKACQKAAWKVHKTKCALNRKTNALPAQRMDALKALRTFTSKHRPTIAEGGLRALNVFADPARAERDILLIAVRPRADSIRPETAYFVTMLSVIPIESFATNKSHEMEMRGQLKQASDDQKRRGFAGAIFVVLFDTDGVMSNIAAVGFEKNVPGGLPPLIGATWEEWVTKRLNEGIVV</sequence>
<gene>
    <name evidence="6" type="ORF">B0H16DRAFT_1427548</name>
</gene>
<evidence type="ECO:0000256" key="4">
    <source>
        <dbReference type="PROSITE-ProRule" id="PRU00134"/>
    </source>
</evidence>
<dbReference type="GO" id="GO:0008270">
    <property type="term" value="F:zinc ion binding"/>
    <property type="evidence" value="ECO:0007669"/>
    <property type="project" value="UniProtKB-KW"/>
</dbReference>
<dbReference type="Pfam" id="PF01753">
    <property type="entry name" value="zf-MYND"/>
    <property type="match status" value="1"/>
</dbReference>
<evidence type="ECO:0000259" key="5">
    <source>
        <dbReference type="PROSITE" id="PS50865"/>
    </source>
</evidence>
<dbReference type="InterPro" id="IPR002893">
    <property type="entry name" value="Znf_MYND"/>
</dbReference>
<keyword evidence="7" id="KW-1185">Reference proteome</keyword>
<dbReference type="Proteomes" id="UP001215598">
    <property type="component" value="Unassembled WGS sequence"/>
</dbReference>
<evidence type="ECO:0000313" key="7">
    <source>
        <dbReference type="Proteomes" id="UP001215598"/>
    </source>
</evidence>
<feature type="domain" description="MYND-type" evidence="5">
    <location>
        <begin position="47"/>
        <end position="88"/>
    </location>
</feature>
<dbReference type="PROSITE" id="PS01360">
    <property type="entry name" value="ZF_MYND_1"/>
    <property type="match status" value="1"/>
</dbReference>
<keyword evidence="1" id="KW-0479">Metal-binding</keyword>
<dbReference type="AlphaFoldDB" id="A0AAD7MUH9"/>
<dbReference type="Gene3D" id="6.10.140.2220">
    <property type="match status" value="1"/>
</dbReference>
<evidence type="ECO:0000256" key="2">
    <source>
        <dbReference type="ARBA" id="ARBA00022771"/>
    </source>
</evidence>